<accession>A0ABD2NSD0</accession>
<dbReference type="EMBL" id="JABFTP020000144">
    <property type="protein sequence ID" value="KAL3281483.1"/>
    <property type="molecule type" value="Genomic_DNA"/>
</dbReference>
<organism evidence="2 3">
    <name type="scientific">Cryptolaemus montrouzieri</name>
    <dbReference type="NCBI Taxonomy" id="559131"/>
    <lineage>
        <taxon>Eukaryota</taxon>
        <taxon>Metazoa</taxon>
        <taxon>Ecdysozoa</taxon>
        <taxon>Arthropoda</taxon>
        <taxon>Hexapoda</taxon>
        <taxon>Insecta</taxon>
        <taxon>Pterygota</taxon>
        <taxon>Neoptera</taxon>
        <taxon>Endopterygota</taxon>
        <taxon>Coleoptera</taxon>
        <taxon>Polyphaga</taxon>
        <taxon>Cucujiformia</taxon>
        <taxon>Coccinelloidea</taxon>
        <taxon>Coccinellidae</taxon>
        <taxon>Scymninae</taxon>
        <taxon>Scymnini</taxon>
        <taxon>Cryptolaemus</taxon>
    </lineage>
</organism>
<gene>
    <name evidence="2" type="ORF">HHI36_004691</name>
</gene>
<reference evidence="2 3" key="1">
    <citation type="journal article" date="2021" name="BMC Biol.">
        <title>Horizontally acquired antibacterial genes associated with adaptive radiation of ladybird beetles.</title>
        <authorList>
            <person name="Li H.S."/>
            <person name="Tang X.F."/>
            <person name="Huang Y.H."/>
            <person name="Xu Z.Y."/>
            <person name="Chen M.L."/>
            <person name="Du X.Y."/>
            <person name="Qiu B.Y."/>
            <person name="Chen P.T."/>
            <person name="Zhang W."/>
            <person name="Slipinski A."/>
            <person name="Escalona H.E."/>
            <person name="Waterhouse R.M."/>
            <person name="Zwick A."/>
            <person name="Pang H."/>
        </authorList>
    </citation>
    <scope>NUCLEOTIDE SEQUENCE [LARGE SCALE GENOMIC DNA]</scope>
    <source>
        <strain evidence="2">SYSU2018</strain>
    </source>
</reference>
<sequence>MSDNLASLNTFYKDFTNDVAKIKTCQTALVTEMMSCRALLDQHSISLSDHQAQLDSNKSRLDQLVNQHASLTAEVSSFSTDLDSLRDSVSLDHSCGSTHTAEILERVRRANNIMVKSQSGTNPLELNEIAIIVGHIDSAGTNSIVEVIRVGLDSLCL</sequence>
<dbReference type="Proteomes" id="UP001516400">
    <property type="component" value="Unassembled WGS sequence"/>
</dbReference>
<protein>
    <submittedName>
        <fullName evidence="2">Uncharacterized protein</fullName>
    </submittedName>
</protein>
<evidence type="ECO:0000313" key="2">
    <source>
        <dbReference type="EMBL" id="KAL3281483.1"/>
    </source>
</evidence>
<proteinExistence type="predicted"/>
<dbReference type="AlphaFoldDB" id="A0ABD2NSD0"/>
<evidence type="ECO:0000256" key="1">
    <source>
        <dbReference type="SAM" id="Coils"/>
    </source>
</evidence>
<keyword evidence="3" id="KW-1185">Reference proteome</keyword>
<feature type="coiled-coil region" evidence="1">
    <location>
        <begin position="47"/>
        <end position="74"/>
    </location>
</feature>
<evidence type="ECO:0000313" key="3">
    <source>
        <dbReference type="Proteomes" id="UP001516400"/>
    </source>
</evidence>
<keyword evidence="1" id="KW-0175">Coiled coil</keyword>
<comment type="caution">
    <text evidence="2">The sequence shown here is derived from an EMBL/GenBank/DDBJ whole genome shotgun (WGS) entry which is preliminary data.</text>
</comment>
<name>A0ABD2NSD0_9CUCU</name>